<evidence type="ECO:0008006" key="4">
    <source>
        <dbReference type="Google" id="ProtNLM"/>
    </source>
</evidence>
<dbReference type="SUPFAM" id="SSF110296">
    <property type="entry name" value="Oligoxyloglucan reducing end-specific cellobiohydrolase"/>
    <property type="match status" value="1"/>
</dbReference>
<reference evidence="2 3" key="1">
    <citation type="submission" date="2016-10" db="EMBL/GenBank/DDBJ databases">
        <title>Genome sequence of Nocardia seriolae strain EM150506, isolated from Anguila japonica.</title>
        <authorList>
            <person name="Han H.-J."/>
        </authorList>
    </citation>
    <scope>NUCLEOTIDE SEQUENCE [LARGE SCALE GENOMIC DNA]</scope>
    <source>
        <strain evidence="2 3">EM150506</strain>
    </source>
</reference>
<dbReference type="AlphaFoldDB" id="A0ABC8AYH1"/>
<evidence type="ECO:0000313" key="3">
    <source>
        <dbReference type="Proteomes" id="UP000180166"/>
    </source>
</evidence>
<dbReference type="Proteomes" id="UP000180166">
    <property type="component" value="Chromosome"/>
</dbReference>
<dbReference type="CDD" id="cd15482">
    <property type="entry name" value="Sialidase_non-viral"/>
    <property type="match status" value="1"/>
</dbReference>
<dbReference type="PANTHER" id="PTHR47199:SF2">
    <property type="entry name" value="PHOTOSYSTEM II STABILITY_ASSEMBLY FACTOR HCF136, CHLOROPLASTIC"/>
    <property type="match status" value="1"/>
</dbReference>
<dbReference type="KEGG" id="nsr:NS506_04975"/>
<feature type="chain" id="PRO_5044822828" description="Exo-alpha-sialidase" evidence="1">
    <location>
        <begin position="22"/>
        <end position="402"/>
    </location>
</feature>
<dbReference type="EMBL" id="CP017839">
    <property type="protein sequence ID" value="APA99021.1"/>
    <property type="molecule type" value="Genomic_DNA"/>
</dbReference>
<protein>
    <recommendedName>
        <fullName evidence="4">Exo-alpha-sialidase</fullName>
    </recommendedName>
</protein>
<dbReference type="Gene3D" id="2.130.10.10">
    <property type="entry name" value="YVTN repeat-like/Quinoprotein amine dehydrogenase"/>
    <property type="match status" value="2"/>
</dbReference>
<feature type="signal peptide" evidence="1">
    <location>
        <begin position="1"/>
        <end position="21"/>
    </location>
</feature>
<evidence type="ECO:0000256" key="1">
    <source>
        <dbReference type="SAM" id="SignalP"/>
    </source>
</evidence>
<evidence type="ECO:0000313" key="2">
    <source>
        <dbReference type="EMBL" id="APA99021.1"/>
    </source>
</evidence>
<gene>
    <name evidence="2" type="ORF">NS506_04975</name>
</gene>
<organism evidence="2 3">
    <name type="scientific">Nocardia seriolae</name>
    <dbReference type="NCBI Taxonomy" id="37332"/>
    <lineage>
        <taxon>Bacteria</taxon>
        <taxon>Bacillati</taxon>
        <taxon>Actinomycetota</taxon>
        <taxon>Actinomycetes</taxon>
        <taxon>Mycobacteriales</taxon>
        <taxon>Nocardiaceae</taxon>
        <taxon>Nocardia</taxon>
    </lineage>
</organism>
<name>A0ABC8AYH1_9NOCA</name>
<sequence>MRLRNPVVLAGVVGVGTPVLAAGVVAALTIDPGGNSLDSGAATAASPAASAAPAPSATPAPAPPAKIVGTPDQVGFQPDSISFVSATEGWVLGRSYPCAAKPCLSLRHTVDGGESWQQAPVPAPLRTATTGAALTFADSRNGWIRADGKLFSTHDGGSSWRRVDLEINAVMDHWTLSVAEDSVFIAATQPGEQTVLFTSPVDSDSWSETTDIPVGVGGGPDPSAEVSVVGGRAWLVVTNRTRSGARLVGGAWTPWRLPCGGNGPADWHALSEKRVLALCGRPGPGTNDSDGTHLMTSIDGGVTFTETGTLTSGLAFSVLAPADPTHLVAAVDDKVFTSADGGETWTPTYTEPNHHGRARAGEFISATTGFVILDDTGPARNAATMLITRDTGRTWTAVAFDA</sequence>
<keyword evidence="1" id="KW-0732">Signal</keyword>
<proteinExistence type="predicted"/>
<dbReference type="InterPro" id="IPR015943">
    <property type="entry name" value="WD40/YVTN_repeat-like_dom_sf"/>
</dbReference>
<accession>A0ABC8AYH1</accession>
<dbReference type="RefSeq" id="WP_071344215.1">
    <property type="nucleotide sequence ID" value="NZ_CP017839.1"/>
</dbReference>
<dbReference type="PANTHER" id="PTHR47199">
    <property type="entry name" value="PHOTOSYSTEM II STABILITY/ASSEMBLY FACTOR HCF136, CHLOROPLASTIC"/>
    <property type="match status" value="1"/>
</dbReference>